<accession>A0A3A8EIK8</accession>
<gene>
    <name evidence="1" type="ORF">D7V32_13230</name>
</gene>
<evidence type="ECO:0008006" key="3">
    <source>
        <dbReference type="Google" id="ProtNLM"/>
    </source>
</evidence>
<proteinExistence type="predicted"/>
<evidence type="ECO:0000313" key="1">
    <source>
        <dbReference type="EMBL" id="RKG29814.1"/>
    </source>
</evidence>
<organism evidence="1 2">
    <name type="scientific">Acinetobacter tianfuensis</name>
    <dbReference type="NCBI Taxonomy" id="2419603"/>
    <lineage>
        <taxon>Bacteria</taxon>
        <taxon>Pseudomonadati</taxon>
        <taxon>Pseudomonadota</taxon>
        <taxon>Gammaproteobacteria</taxon>
        <taxon>Moraxellales</taxon>
        <taxon>Moraxellaceae</taxon>
        <taxon>Acinetobacter</taxon>
    </lineage>
</organism>
<evidence type="ECO:0000313" key="2">
    <source>
        <dbReference type="Proteomes" id="UP000282388"/>
    </source>
</evidence>
<dbReference type="AlphaFoldDB" id="A0A3A8EIK8"/>
<dbReference type="Proteomes" id="UP000282388">
    <property type="component" value="Unassembled WGS sequence"/>
</dbReference>
<dbReference type="SUPFAM" id="SSF56281">
    <property type="entry name" value="Metallo-hydrolase/oxidoreductase"/>
    <property type="match status" value="1"/>
</dbReference>
<keyword evidence="2" id="KW-1185">Reference proteome</keyword>
<dbReference type="EMBL" id="RAXV01000032">
    <property type="protein sequence ID" value="RKG29814.1"/>
    <property type="molecule type" value="Genomic_DNA"/>
</dbReference>
<dbReference type="Gene3D" id="3.60.15.10">
    <property type="entry name" value="Ribonuclease Z/Hydroxyacylglutathione hydrolase-like"/>
    <property type="match status" value="1"/>
</dbReference>
<comment type="caution">
    <text evidence="1">The sequence shown here is derived from an EMBL/GenBank/DDBJ whole genome shotgun (WGS) entry which is preliminary data.</text>
</comment>
<dbReference type="OrthoDB" id="9768813at2"/>
<dbReference type="RefSeq" id="WP_120403322.1">
    <property type="nucleotide sequence ID" value="NZ_RAXV01000032.1"/>
</dbReference>
<protein>
    <recommendedName>
        <fullName evidence="3">MBL fold metallo-hydrolase</fullName>
    </recommendedName>
</protein>
<name>A0A3A8EIK8_9GAMM</name>
<sequence>MQTKHKVVFYPVGNGDTSQIILDNGQRILMDYRHQIKGENTSEPVIDLKSRLKKELDDADRDYFDVVAFTHADDDHICGSTDFFELEFATKYQGNGRIKISELWVPAAMLLEKTDNDHRSDEFVILRQEARHRLLEGKGIRVFSKPPELTDWLSQKLKERGESSNARDHLFVDAGTLVPTFSLFQDGIEFFCHSPFIKHCAGGDIVRNQASLIFNIRFNADNNTYDYLAVGDADSCDLEDIVSITTYHQNENRLAWDLFNIPHHCSYKALNAQDKGIDETEPKPLVQDLLEMGKADAYLVSSSHPVKDDRDSYGQVQPPHIQAYNTYNKYLKQIKGRKFLVTMQEPNEQKPEPLTFEITSGGISFIRTTNIGAPSLITSVPPRAGCNDTRVL</sequence>
<dbReference type="InterPro" id="IPR036866">
    <property type="entry name" value="RibonucZ/Hydroxyglut_hydro"/>
</dbReference>
<reference evidence="1 2" key="1">
    <citation type="submission" date="2018-09" db="EMBL/GenBank/DDBJ databases">
        <title>The draft genome of Acinetobacter spp. strains.</title>
        <authorList>
            <person name="Qin J."/>
            <person name="Feng Y."/>
            <person name="Zong Z."/>
        </authorList>
    </citation>
    <scope>NUCLEOTIDE SEQUENCE [LARGE SCALE GENOMIC DNA]</scope>
    <source>
        <strain evidence="1 2">WCHAc060012</strain>
    </source>
</reference>